<dbReference type="OrthoDB" id="5386330at2759"/>
<dbReference type="Proteomes" id="UP000481861">
    <property type="component" value="Unassembled WGS sequence"/>
</dbReference>
<evidence type="ECO:0000313" key="2">
    <source>
        <dbReference type="Proteomes" id="UP000481861"/>
    </source>
</evidence>
<sequence>MVFCKASPTSRYPISSTLCTFSFKTRAQAFPSIMAVELPGPTAMPKLISTHSFVLRGIFSVTSLPLSRSLGVGSERRTYQNIAAAQLNNGPTSYQTQLQTINEDNVEALLTFSTTTTMFLRLTTGEE</sequence>
<comment type="caution">
    <text evidence="1">The sequence shown here is derived from an EMBL/GenBank/DDBJ whole genome shotgun (WGS) entry which is preliminary data.</text>
</comment>
<keyword evidence="2" id="KW-1185">Reference proteome</keyword>
<protein>
    <submittedName>
        <fullName evidence="1">Uncharacterized protein</fullName>
    </submittedName>
</protein>
<reference evidence="1 2" key="1">
    <citation type="submission" date="2020-01" db="EMBL/GenBank/DDBJ databases">
        <authorList>
            <consortium name="DOE Joint Genome Institute"/>
            <person name="Haridas S."/>
            <person name="Albert R."/>
            <person name="Binder M."/>
            <person name="Bloem J."/>
            <person name="Labutti K."/>
            <person name="Salamov A."/>
            <person name="Andreopoulos B."/>
            <person name="Baker S.E."/>
            <person name="Barry K."/>
            <person name="Bills G."/>
            <person name="Bluhm B.H."/>
            <person name="Cannon C."/>
            <person name="Castanera R."/>
            <person name="Culley D.E."/>
            <person name="Daum C."/>
            <person name="Ezra D."/>
            <person name="Gonzalez J.B."/>
            <person name="Henrissat B."/>
            <person name="Kuo A."/>
            <person name="Liang C."/>
            <person name="Lipzen A."/>
            <person name="Lutzoni F."/>
            <person name="Magnuson J."/>
            <person name="Mondo S."/>
            <person name="Nolan M."/>
            <person name="Ohm R."/>
            <person name="Pangilinan J."/>
            <person name="Park H.-J.H."/>
            <person name="Ramirez L."/>
            <person name="Alfaro M."/>
            <person name="Sun H."/>
            <person name="Tritt A."/>
            <person name="Yoshinaga Y."/>
            <person name="Zwiers L.-H.L."/>
            <person name="Turgeon B.G."/>
            <person name="Goodwin S.B."/>
            <person name="Spatafora J.W."/>
            <person name="Crous P.W."/>
            <person name="Grigoriev I.V."/>
        </authorList>
    </citation>
    <scope>NUCLEOTIDE SEQUENCE [LARGE SCALE GENOMIC DNA]</scope>
    <source>
        <strain evidence="1 2">CBS 611.86</strain>
    </source>
</reference>
<gene>
    <name evidence="1" type="ORF">BDV95DRAFT_320393</name>
</gene>
<name>A0A7C8I9I1_9PLEO</name>
<dbReference type="EMBL" id="JAADJZ010000006">
    <property type="protein sequence ID" value="KAF2874054.1"/>
    <property type="molecule type" value="Genomic_DNA"/>
</dbReference>
<evidence type="ECO:0000313" key="1">
    <source>
        <dbReference type="EMBL" id="KAF2874054.1"/>
    </source>
</evidence>
<organism evidence="1 2">
    <name type="scientific">Massariosphaeria phaeospora</name>
    <dbReference type="NCBI Taxonomy" id="100035"/>
    <lineage>
        <taxon>Eukaryota</taxon>
        <taxon>Fungi</taxon>
        <taxon>Dikarya</taxon>
        <taxon>Ascomycota</taxon>
        <taxon>Pezizomycotina</taxon>
        <taxon>Dothideomycetes</taxon>
        <taxon>Pleosporomycetidae</taxon>
        <taxon>Pleosporales</taxon>
        <taxon>Pleosporales incertae sedis</taxon>
        <taxon>Massariosphaeria</taxon>
    </lineage>
</organism>
<accession>A0A7C8I9I1</accession>
<proteinExistence type="predicted"/>
<dbReference type="AlphaFoldDB" id="A0A7C8I9I1"/>